<dbReference type="KEGG" id="mtm:MYCTH_50125"/>
<evidence type="ECO:0000313" key="3">
    <source>
        <dbReference type="Proteomes" id="UP000007322"/>
    </source>
</evidence>
<organism evidence="2 3">
    <name type="scientific">Thermothelomyces thermophilus (strain ATCC 42464 / BCRC 31852 / DSM 1799)</name>
    <name type="common">Sporotrichum thermophile</name>
    <dbReference type="NCBI Taxonomy" id="573729"/>
    <lineage>
        <taxon>Eukaryota</taxon>
        <taxon>Fungi</taxon>
        <taxon>Dikarya</taxon>
        <taxon>Ascomycota</taxon>
        <taxon>Pezizomycotina</taxon>
        <taxon>Sordariomycetes</taxon>
        <taxon>Sordariomycetidae</taxon>
        <taxon>Sordariales</taxon>
        <taxon>Chaetomiaceae</taxon>
        <taxon>Thermothelomyces</taxon>
    </lineage>
</organism>
<dbReference type="HOGENOM" id="CLU_2694753_0_0_1"/>
<dbReference type="EMBL" id="CP003004">
    <property type="protein sequence ID" value="AEO57717.1"/>
    <property type="molecule type" value="Genomic_DNA"/>
</dbReference>
<dbReference type="GeneID" id="11507588"/>
<keyword evidence="3" id="KW-1185">Reference proteome</keyword>
<evidence type="ECO:0000313" key="2">
    <source>
        <dbReference type="EMBL" id="AEO57717.1"/>
    </source>
</evidence>
<feature type="non-terminal residue" evidence="2">
    <location>
        <position position="1"/>
    </location>
</feature>
<sequence length="74" mass="7834">CNHGQDVGPDCNDQPHVLGADSGRSGARGIAASKAWYSRIKDDAAKYPKFVKAAHRSPLCIPAEVDLERICGAA</sequence>
<gene>
    <name evidence="2" type="ORF">MYCTH_50125</name>
</gene>
<protein>
    <submittedName>
        <fullName evidence="2">Uncharacterized protein</fullName>
    </submittedName>
</protein>
<name>G2QED4_THET4</name>
<dbReference type="Proteomes" id="UP000007322">
    <property type="component" value="Chromosome 3"/>
</dbReference>
<dbReference type="AlphaFoldDB" id="G2QED4"/>
<proteinExistence type="predicted"/>
<dbReference type="VEuPathDB" id="FungiDB:MYCTH_50125"/>
<reference evidence="2 3" key="1">
    <citation type="journal article" date="2011" name="Nat. Biotechnol.">
        <title>Comparative genomic analysis of the thermophilic biomass-degrading fungi Myceliophthora thermophila and Thielavia terrestris.</title>
        <authorList>
            <person name="Berka R.M."/>
            <person name="Grigoriev I.V."/>
            <person name="Otillar R."/>
            <person name="Salamov A."/>
            <person name="Grimwood J."/>
            <person name="Reid I."/>
            <person name="Ishmael N."/>
            <person name="John T."/>
            <person name="Darmond C."/>
            <person name="Moisan M.-C."/>
            <person name="Henrissat B."/>
            <person name="Coutinho P.M."/>
            <person name="Lombard V."/>
            <person name="Natvig D.O."/>
            <person name="Lindquist E."/>
            <person name="Schmutz J."/>
            <person name="Lucas S."/>
            <person name="Harris P."/>
            <person name="Powlowski J."/>
            <person name="Bellemare A."/>
            <person name="Taylor D."/>
            <person name="Butler G."/>
            <person name="de Vries R.P."/>
            <person name="Allijn I.E."/>
            <person name="van den Brink J."/>
            <person name="Ushinsky S."/>
            <person name="Storms R."/>
            <person name="Powell A.J."/>
            <person name="Paulsen I.T."/>
            <person name="Elbourne L.D.H."/>
            <person name="Baker S.E."/>
            <person name="Magnuson J."/>
            <person name="LaBoissiere S."/>
            <person name="Clutterbuck A.J."/>
            <person name="Martinez D."/>
            <person name="Wogulis M."/>
            <person name="de Leon A.L."/>
            <person name="Rey M.W."/>
            <person name="Tsang A."/>
        </authorList>
    </citation>
    <scope>NUCLEOTIDE SEQUENCE [LARGE SCALE GENOMIC DNA]</scope>
    <source>
        <strain evidence="3">ATCC 42464 / BCRC 31852 / DSM 1799</strain>
    </source>
</reference>
<feature type="region of interest" description="Disordered" evidence="1">
    <location>
        <begin position="1"/>
        <end position="26"/>
    </location>
</feature>
<evidence type="ECO:0000256" key="1">
    <source>
        <dbReference type="SAM" id="MobiDB-lite"/>
    </source>
</evidence>
<dbReference type="InParanoid" id="G2QED4"/>
<accession>G2QED4</accession>
<dbReference type="RefSeq" id="XP_003662962.1">
    <property type="nucleotide sequence ID" value="XM_003662914.1"/>
</dbReference>